<dbReference type="Proteomes" id="UP000516660">
    <property type="component" value="Chromosome"/>
</dbReference>
<dbReference type="PROSITE" id="PS50943">
    <property type="entry name" value="HTH_CROC1"/>
    <property type="match status" value="1"/>
</dbReference>
<gene>
    <name evidence="3" type="ORF">H9X71_01960</name>
</gene>
<dbReference type="AlphaFoldDB" id="A0A7L7Z346"/>
<feature type="domain" description="HTH cro/C1-type" evidence="2">
    <location>
        <begin position="14"/>
        <end position="68"/>
    </location>
</feature>
<organism evidence="3 4">
    <name type="scientific">Clavibacter zhangzhiyongii</name>
    <dbReference type="NCBI Taxonomy" id="2768071"/>
    <lineage>
        <taxon>Bacteria</taxon>
        <taxon>Bacillati</taxon>
        <taxon>Actinomycetota</taxon>
        <taxon>Actinomycetes</taxon>
        <taxon>Micrococcales</taxon>
        <taxon>Microbacteriaceae</taxon>
        <taxon>Clavibacter</taxon>
    </lineage>
</organism>
<feature type="region of interest" description="Disordered" evidence="1">
    <location>
        <begin position="131"/>
        <end position="155"/>
    </location>
</feature>
<name>A0A7L7Z346_9MICO</name>
<keyword evidence="4" id="KW-1185">Reference proteome</keyword>
<evidence type="ECO:0000313" key="4">
    <source>
        <dbReference type="Proteomes" id="UP000516660"/>
    </source>
</evidence>
<evidence type="ECO:0000256" key="1">
    <source>
        <dbReference type="SAM" id="MobiDB-lite"/>
    </source>
</evidence>
<dbReference type="Pfam" id="PF01381">
    <property type="entry name" value="HTH_3"/>
    <property type="match status" value="1"/>
</dbReference>
<reference evidence="3 4" key="1">
    <citation type="submission" date="2020-08" db="EMBL/GenBank/DDBJ databases">
        <title>Description of Clavibacter zhangzhiyonge sp. nov., a phytopathogenic actinobacterium isolated from barley seeds, causing leaf brown spot and decline.</title>
        <authorList>
            <person name="Tian Q."/>
            <person name="Chuan J."/>
            <person name="Zhao W."/>
            <person name="Li X."/>
        </authorList>
    </citation>
    <scope>NUCLEOTIDE SEQUENCE [LARGE SCALE GENOMIC DNA]</scope>
    <source>
        <strain evidence="3 4">DM1</strain>
    </source>
</reference>
<dbReference type="Gene3D" id="1.10.260.40">
    <property type="entry name" value="lambda repressor-like DNA-binding domains"/>
    <property type="match status" value="1"/>
</dbReference>
<dbReference type="EMBL" id="CP061274">
    <property type="protein sequence ID" value="QOD44148.1"/>
    <property type="molecule type" value="Genomic_DNA"/>
</dbReference>
<dbReference type="RefSeq" id="WP_191148081.1">
    <property type="nucleotide sequence ID" value="NZ_CP061274.1"/>
</dbReference>
<evidence type="ECO:0000259" key="2">
    <source>
        <dbReference type="PROSITE" id="PS50943"/>
    </source>
</evidence>
<accession>A0A7L7Z346</accession>
<protein>
    <submittedName>
        <fullName evidence="3">Helix-turn-helix domain-containing protein</fullName>
    </submittedName>
</protein>
<evidence type="ECO:0000313" key="3">
    <source>
        <dbReference type="EMBL" id="QOD44148.1"/>
    </source>
</evidence>
<dbReference type="CDD" id="cd00093">
    <property type="entry name" value="HTH_XRE"/>
    <property type="match status" value="1"/>
</dbReference>
<dbReference type="GO" id="GO:0003677">
    <property type="term" value="F:DNA binding"/>
    <property type="evidence" value="ECO:0007669"/>
    <property type="project" value="InterPro"/>
</dbReference>
<dbReference type="InterPro" id="IPR010982">
    <property type="entry name" value="Lambda_DNA-bd_dom_sf"/>
</dbReference>
<dbReference type="SMART" id="SM00530">
    <property type="entry name" value="HTH_XRE"/>
    <property type="match status" value="1"/>
</dbReference>
<sequence>MLASWPEDLGNVARQRRQDLGLSQEELAHRSGVTRQWLTRFETAKGDAALSKVMRVLRELDLRLEVEAKAPWVAGANGRRAHRSSADGEEALAALMARVGQEPASHLVASGSRAAEEFLRRNHDVRSMVEKIGKAGEAPASKDIASAPGSKQPRP</sequence>
<dbReference type="SUPFAM" id="SSF47413">
    <property type="entry name" value="lambda repressor-like DNA-binding domains"/>
    <property type="match status" value="1"/>
</dbReference>
<proteinExistence type="predicted"/>
<dbReference type="KEGG" id="czh:H9X71_01960"/>
<dbReference type="InterPro" id="IPR001387">
    <property type="entry name" value="Cro/C1-type_HTH"/>
</dbReference>